<evidence type="ECO:0000313" key="2">
    <source>
        <dbReference type="EMBL" id="VAW81369.1"/>
    </source>
</evidence>
<evidence type="ECO:0000256" key="1">
    <source>
        <dbReference type="SAM" id="Phobius"/>
    </source>
</evidence>
<dbReference type="Pfam" id="PF07963">
    <property type="entry name" value="N_methyl"/>
    <property type="match status" value="1"/>
</dbReference>
<keyword evidence="1" id="KW-0472">Membrane</keyword>
<dbReference type="SUPFAM" id="SSF54523">
    <property type="entry name" value="Pili subunits"/>
    <property type="match status" value="1"/>
</dbReference>
<organism evidence="2">
    <name type="scientific">hydrothermal vent metagenome</name>
    <dbReference type="NCBI Taxonomy" id="652676"/>
    <lineage>
        <taxon>unclassified sequences</taxon>
        <taxon>metagenomes</taxon>
        <taxon>ecological metagenomes</taxon>
    </lineage>
</organism>
<dbReference type="EMBL" id="UOFK01000257">
    <property type="protein sequence ID" value="VAW81369.1"/>
    <property type="molecule type" value="Genomic_DNA"/>
</dbReference>
<dbReference type="PROSITE" id="PS00409">
    <property type="entry name" value="PROKAR_NTER_METHYL"/>
    <property type="match status" value="1"/>
</dbReference>
<dbReference type="NCBIfam" id="TIGR02532">
    <property type="entry name" value="IV_pilin_GFxxxE"/>
    <property type="match status" value="1"/>
</dbReference>
<keyword evidence="1" id="KW-1133">Transmembrane helix</keyword>
<dbReference type="InterPro" id="IPR045584">
    <property type="entry name" value="Pilin-like"/>
</dbReference>
<proteinExistence type="predicted"/>
<dbReference type="Gene3D" id="3.30.700.10">
    <property type="entry name" value="Glycoprotein, Type 4 Pilin"/>
    <property type="match status" value="1"/>
</dbReference>
<evidence type="ECO:0008006" key="3">
    <source>
        <dbReference type="Google" id="ProtNLM"/>
    </source>
</evidence>
<gene>
    <name evidence="2" type="ORF">MNBD_GAMMA13-943</name>
</gene>
<dbReference type="InterPro" id="IPR012902">
    <property type="entry name" value="N_methyl_site"/>
</dbReference>
<keyword evidence="1" id="KW-0812">Transmembrane</keyword>
<accession>A0A3B0Z521</accession>
<dbReference type="AlphaFoldDB" id="A0A3B0Z521"/>
<feature type="transmembrane region" description="Helical" evidence="1">
    <location>
        <begin position="7"/>
        <end position="28"/>
    </location>
</feature>
<reference evidence="2" key="1">
    <citation type="submission" date="2018-06" db="EMBL/GenBank/DDBJ databases">
        <authorList>
            <person name="Zhirakovskaya E."/>
        </authorList>
    </citation>
    <scope>NUCLEOTIDE SEQUENCE</scope>
</reference>
<name>A0A3B0Z521_9ZZZZ</name>
<sequence>MNKQQRGFTLVEIAIVLVIIGLLLGGVLKGQEMVTSAKVRNLADQGSAIKTAFFAFQDRYRAVPGDYIAASTNINGVTVGVNNGNGNGNGLIDTANDIGLFWLHLSASGFITGSYDGQPQGNNLGCPATRCPNNSYGAPMLFSRNSAADGTNRLAHELRTGRSIPVDVLAELDRKIDDGIPRTGNFQVDQNVNAGSCRTGAGAASTYDIVANNPQSDCAGVHIL</sequence>
<protein>
    <recommendedName>
        <fullName evidence="3">Prepilin-type N-terminal cleavage/methylation domain-containing protein</fullName>
    </recommendedName>
</protein>